<comment type="caution">
    <text evidence="1">The sequence shown here is derived from an EMBL/GenBank/DDBJ whole genome shotgun (WGS) entry which is preliminary data.</text>
</comment>
<sequence>MLEKIKEFFKSIAKKIASGWKWLFGGKPSNAKQNLSSEQGKFSSKTLTKTLDNTVNHEKPVAADYSIHSNGDDSRAEITQSKERDKLPIIAGICENTPGTLELFVKIKHASKVFCGDIDLSGNTDLNWTDIIDRLKVYTQHVQSEKGEVFHITCDEPKGEKNGVFLNIKSVVSGDNKTSSDELAAMKKILGLNEKQATVAITQISKDPIIVPKSEIASSTTTPAASNGLCVSA</sequence>
<keyword evidence="2" id="KW-1185">Reference proteome</keyword>
<name>A0A8S4RFI2_9NEOP</name>
<dbReference type="EMBL" id="CAKXAJ010025143">
    <property type="protein sequence ID" value="CAH2235648.1"/>
    <property type="molecule type" value="Genomic_DNA"/>
</dbReference>
<organism evidence="1 2">
    <name type="scientific">Pararge aegeria aegeria</name>
    <dbReference type="NCBI Taxonomy" id="348720"/>
    <lineage>
        <taxon>Eukaryota</taxon>
        <taxon>Metazoa</taxon>
        <taxon>Ecdysozoa</taxon>
        <taxon>Arthropoda</taxon>
        <taxon>Hexapoda</taxon>
        <taxon>Insecta</taxon>
        <taxon>Pterygota</taxon>
        <taxon>Neoptera</taxon>
        <taxon>Endopterygota</taxon>
        <taxon>Lepidoptera</taxon>
        <taxon>Glossata</taxon>
        <taxon>Ditrysia</taxon>
        <taxon>Papilionoidea</taxon>
        <taxon>Nymphalidae</taxon>
        <taxon>Satyrinae</taxon>
        <taxon>Satyrini</taxon>
        <taxon>Parargina</taxon>
        <taxon>Pararge</taxon>
    </lineage>
</organism>
<reference evidence="1" key="1">
    <citation type="submission" date="2022-03" db="EMBL/GenBank/DDBJ databases">
        <authorList>
            <person name="Lindestad O."/>
        </authorList>
    </citation>
    <scope>NUCLEOTIDE SEQUENCE</scope>
</reference>
<dbReference type="AlphaFoldDB" id="A0A8S4RFI2"/>
<accession>A0A8S4RFI2</accession>
<protein>
    <submittedName>
        <fullName evidence="1">Jg18350 protein</fullName>
    </submittedName>
</protein>
<gene>
    <name evidence="1" type="primary">jg18350</name>
    <name evidence="1" type="ORF">PAEG_LOCUS13273</name>
</gene>
<dbReference type="Proteomes" id="UP000838756">
    <property type="component" value="Unassembled WGS sequence"/>
</dbReference>
<evidence type="ECO:0000313" key="1">
    <source>
        <dbReference type="EMBL" id="CAH2235648.1"/>
    </source>
</evidence>
<proteinExistence type="predicted"/>
<evidence type="ECO:0000313" key="2">
    <source>
        <dbReference type="Proteomes" id="UP000838756"/>
    </source>
</evidence>